<protein>
    <submittedName>
        <fullName evidence="1">Uncharacterized protein</fullName>
    </submittedName>
</protein>
<accession>X1BA82</accession>
<reference evidence="1" key="1">
    <citation type="journal article" date="2014" name="Front. Microbiol.">
        <title>High frequency of phylogenetically diverse reductive dehalogenase-homologous genes in deep subseafloor sedimentary metagenomes.</title>
        <authorList>
            <person name="Kawai M."/>
            <person name="Futagami T."/>
            <person name="Toyoda A."/>
            <person name="Takaki Y."/>
            <person name="Nishi S."/>
            <person name="Hori S."/>
            <person name="Arai W."/>
            <person name="Tsubouchi T."/>
            <person name="Morono Y."/>
            <person name="Uchiyama I."/>
            <person name="Ito T."/>
            <person name="Fujiyama A."/>
            <person name="Inagaki F."/>
            <person name="Takami H."/>
        </authorList>
    </citation>
    <scope>NUCLEOTIDE SEQUENCE</scope>
    <source>
        <strain evidence="1">Expedition CK06-06</strain>
    </source>
</reference>
<name>X1BA82_9ZZZZ</name>
<gene>
    <name evidence="1" type="ORF">S01H4_23467</name>
</gene>
<dbReference type="AlphaFoldDB" id="X1BA82"/>
<dbReference type="EMBL" id="BART01010891">
    <property type="protein sequence ID" value="GAG78187.1"/>
    <property type="molecule type" value="Genomic_DNA"/>
</dbReference>
<comment type="caution">
    <text evidence="1">The sequence shown here is derived from an EMBL/GenBank/DDBJ whole genome shotgun (WGS) entry which is preliminary data.</text>
</comment>
<feature type="non-terminal residue" evidence="1">
    <location>
        <position position="1"/>
    </location>
</feature>
<organism evidence="1">
    <name type="scientific">marine sediment metagenome</name>
    <dbReference type="NCBI Taxonomy" id="412755"/>
    <lineage>
        <taxon>unclassified sequences</taxon>
        <taxon>metagenomes</taxon>
        <taxon>ecological metagenomes</taxon>
    </lineage>
</organism>
<proteinExistence type="predicted"/>
<sequence length="173" mass="19437">ELAAAVERVLEEEMRELSPQLSASYSEIELPLNPPPSKDELLEIAQDSSAYASYQIRWAERMIGKMEKNETFISSYPYPLQVWHMGDQMVVIMGGEVVVEYANNLKQIFSQDIFVIGNSNDVMSYIPSTTILEEGGYEGLVAQQVYGLPNTWKPGIESMIIQEIVRLAEQAGN</sequence>
<evidence type="ECO:0000313" key="1">
    <source>
        <dbReference type="EMBL" id="GAG78187.1"/>
    </source>
</evidence>